<evidence type="ECO:0000313" key="3">
    <source>
        <dbReference type="Proteomes" id="UP001054252"/>
    </source>
</evidence>
<dbReference type="AlphaFoldDB" id="A0AAV5KPK3"/>
<sequence length="76" mass="8175">MAASLLSPLTAPNPKPVAPTTGLPKSSFLSNTNVFFFKPRLSKNGVQRSFSPFAGSLDHIPKQFREENLKDGSGSI</sequence>
<dbReference type="Proteomes" id="UP001054252">
    <property type="component" value="Unassembled WGS sequence"/>
</dbReference>
<keyword evidence="3" id="KW-1185">Reference proteome</keyword>
<organism evidence="2 3">
    <name type="scientific">Rubroshorea leprosula</name>
    <dbReference type="NCBI Taxonomy" id="152421"/>
    <lineage>
        <taxon>Eukaryota</taxon>
        <taxon>Viridiplantae</taxon>
        <taxon>Streptophyta</taxon>
        <taxon>Embryophyta</taxon>
        <taxon>Tracheophyta</taxon>
        <taxon>Spermatophyta</taxon>
        <taxon>Magnoliopsida</taxon>
        <taxon>eudicotyledons</taxon>
        <taxon>Gunneridae</taxon>
        <taxon>Pentapetalae</taxon>
        <taxon>rosids</taxon>
        <taxon>malvids</taxon>
        <taxon>Malvales</taxon>
        <taxon>Dipterocarpaceae</taxon>
        <taxon>Rubroshorea</taxon>
    </lineage>
</organism>
<reference evidence="2 3" key="1">
    <citation type="journal article" date="2021" name="Commun. Biol.">
        <title>The genome of Shorea leprosula (Dipterocarpaceae) highlights the ecological relevance of drought in aseasonal tropical rainforests.</title>
        <authorList>
            <person name="Ng K.K.S."/>
            <person name="Kobayashi M.J."/>
            <person name="Fawcett J.A."/>
            <person name="Hatakeyama M."/>
            <person name="Paape T."/>
            <person name="Ng C.H."/>
            <person name="Ang C.C."/>
            <person name="Tnah L.H."/>
            <person name="Lee C.T."/>
            <person name="Nishiyama T."/>
            <person name="Sese J."/>
            <person name="O'Brien M.J."/>
            <person name="Copetti D."/>
            <person name="Mohd Noor M.I."/>
            <person name="Ong R.C."/>
            <person name="Putra M."/>
            <person name="Sireger I.Z."/>
            <person name="Indrioko S."/>
            <person name="Kosugi Y."/>
            <person name="Izuno A."/>
            <person name="Isagi Y."/>
            <person name="Lee S.L."/>
            <person name="Shimizu K.K."/>
        </authorList>
    </citation>
    <scope>NUCLEOTIDE SEQUENCE [LARGE SCALE GENOMIC DNA]</scope>
    <source>
        <strain evidence="2">214</strain>
    </source>
</reference>
<evidence type="ECO:0000256" key="1">
    <source>
        <dbReference type="SAM" id="MobiDB-lite"/>
    </source>
</evidence>
<gene>
    <name evidence="2" type="ORF">SLEP1_g35767</name>
</gene>
<feature type="region of interest" description="Disordered" evidence="1">
    <location>
        <begin position="1"/>
        <end position="27"/>
    </location>
</feature>
<protein>
    <submittedName>
        <fullName evidence="2">Uncharacterized protein</fullName>
    </submittedName>
</protein>
<dbReference type="EMBL" id="BPVZ01000072">
    <property type="protein sequence ID" value="GKV26476.1"/>
    <property type="molecule type" value="Genomic_DNA"/>
</dbReference>
<accession>A0AAV5KPK3</accession>
<name>A0AAV5KPK3_9ROSI</name>
<comment type="caution">
    <text evidence="2">The sequence shown here is derived from an EMBL/GenBank/DDBJ whole genome shotgun (WGS) entry which is preliminary data.</text>
</comment>
<evidence type="ECO:0000313" key="2">
    <source>
        <dbReference type="EMBL" id="GKV26476.1"/>
    </source>
</evidence>
<proteinExistence type="predicted"/>